<dbReference type="EMBL" id="QFQP01000015">
    <property type="protein sequence ID" value="PZR11032.1"/>
    <property type="molecule type" value="Genomic_DNA"/>
</dbReference>
<gene>
    <name evidence="2" type="ORF">DI536_17990</name>
</gene>
<accession>A0A2W5T7Q4</accession>
<name>A0A2W5T7Q4_9BACT</name>
<evidence type="ECO:0000256" key="1">
    <source>
        <dbReference type="SAM" id="SignalP"/>
    </source>
</evidence>
<proteinExistence type="predicted"/>
<evidence type="ECO:0000313" key="2">
    <source>
        <dbReference type="EMBL" id="PZR11032.1"/>
    </source>
</evidence>
<feature type="signal peptide" evidence="1">
    <location>
        <begin position="1"/>
        <end position="20"/>
    </location>
</feature>
<organism evidence="2 3">
    <name type="scientific">Archangium gephyra</name>
    <dbReference type="NCBI Taxonomy" id="48"/>
    <lineage>
        <taxon>Bacteria</taxon>
        <taxon>Pseudomonadati</taxon>
        <taxon>Myxococcota</taxon>
        <taxon>Myxococcia</taxon>
        <taxon>Myxococcales</taxon>
        <taxon>Cystobacterineae</taxon>
        <taxon>Archangiaceae</taxon>
        <taxon>Archangium</taxon>
    </lineage>
</organism>
<protein>
    <recommendedName>
        <fullName evidence="4">Lipoprotein</fullName>
    </recommendedName>
</protein>
<dbReference type="AlphaFoldDB" id="A0A2W5T7Q4"/>
<feature type="chain" id="PRO_5015990841" description="Lipoprotein" evidence="1">
    <location>
        <begin position="21"/>
        <end position="168"/>
    </location>
</feature>
<evidence type="ECO:0000313" key="3">
    <source>
        <dbReference type="Proteomes" id="UP000249061"/>
    </source>
</evidence>
<keyword evidence="1" id="KW-0732">Signal</keyword>
<reference evidence="2 3" key="1">
    <citation type="submission" date="2017-08" db="EMBL/GenBank/DDBJ databases">
        <title>Infants hospitalized years apart are colonized by the same room-sourced microbial strains.</title>
        <authorList>
            <person name="Brooks B."/>
            <person name="Olm M.R."/>
            <person name="Firek B.A."/>
            <person name="Baker R."/>
            <person name="Thomas B.C."/>
            <person name="Morowitz M.J."/>
            <person name="Banfield J.F."/>
        </authorList>
    </citation>
    <scope>NUCLEOTIDE SEQUENCE [LARGE SCALE GENOMIC DNA]</scope>
    <source>
        <strain evidence="2">S2_003_000_R2_14</strain>
    </source>
</reference>
<sequence>MTNVLRAAALLMFVSCAEPASTLCTAKWSGELSGTLDCTDSASDALLGLGASPSSLEWRAAGENQTYQLNFQYQVPNPPQSAYENGDSDDQFCAVRLDVLPVGTRAFNASTRPATSSSQVRGSCSITFTSKTDTSNGATKRYTVHGTAKATLLQTNDDSKSISLDVTF</sequence>
<comment type="caution">
    <text evidence="2">The sequence shown here is derived from an EMBL/GenBank/DDBJ whole genome shotgun (WGS) entry which is preliminary data.</text>
</comment>
<evidence type="ECO:0008006" key="4">
    <source>
        <dbReference type="Google" id="ProtNLM"/>
    </source>
</evidence>
<dbReference type="Proteomes" id="UP000249061">
    <property type="component" value="Unassembled WGS sequence"/>
</dbReference>